<evidence type="ECO:0000259" key="1">
    <source>
        <dbReference type="PROSITE" id="PS50888"/>
    </source>
</evidence>
<dbReference type="SUPFAM" id="SSF47459">
    <property type="entry name" value="HLH, helix-loop-helix DNA-binding domain"/>
    <property type="match status" value="1"/>
</dbReference>
<protein>
    <recommendedName>
        <fullName evidence="1">BHLH domain-containing protein</fullName>
    </recommendedName>
</protein>
<reference evidence="3" key="2">
    <citation type="journal article" date="2007" name="PLoS Biol.">
        <title>Survey sequencing and comparative analysis of the elephant shark (Callorhinchus milii) genome.</title>
        <authorList>
            <person name="Venkatesh B."/>
            <person name="Kirkness E.F."/>
            <person name="Loh Y.H."/>
            <person name="Halpern A.L."/>
            <person name="Lee A.P."/>
            <person name="Johnson J."/>
            <person name="Dandona N."/>
            <person name="Viswanathan L.D."/>
            <person name="Tay A."/>
            <person name="Venter J.C."/>
            <person name="Strausberg R.L."/>
            <person name="Brenner S."/>
        </authorList>
    </citation>
    <scope>NUCLEOTIDE SEQUENCE [LARGE SCALE GENOMIC DNA]</scope>
</reference>
<dbReference type="InterPro" id="IPR036638">
    <property type="entry name" value="HLH_DNA-bd_sf"/>
</dbReference>
<feature type="domain" description="BHLH" evidence="1">
    <location>
        <begin position="9"/>
        <end position="60"/>
    </location>
</feature>
<dbReference type="InParanoid" id="A0A4W3HA26"/>
<dbReference type="Proteomes" id="UP000314986">
    <property type="component" value="Unassembled WGS sequence"/>
</dbReference>
<dbReference type="Gene3D" id="4.10.280.10">
    <property type="entry name" value="Helix-loop-helix DNA-binding domain"/>
    <property type="match status" value="1"/>
</dbReference>
<dbReference type="GO" id="GO:0000981">
    <property type="term" value="F:DNA-binding transcription factor activity, RNA polymerase II-specific"/>
    <property type="evidence" value="ECO:0007669"/>
    <property type="project" value="TreeGrafter"/>
</dbReference>
<dbReference type="GO" id="GO:0046983">
    <property type="term" value="F:protein dimerization activity"/>
    <property type="evidence" value="ECO:0007669"/>
    <property type="project" value="InterPro"/>
</dbReference>
<reference evidence="2" key="4">
    <citation type="submission" date="2025-08" db="UniProtKB">
        <authorList>
            <consortium name="Ensembl"/>
        </authorList>
    </citation>
    <scope>IDENTIFICATION</scope>
</reference>
<dbReference type="PANTHER" id="PTHR23349">
    <property type="entry name" value="BASIC HELIX-LOOP-HELIX TRANSCRIPTION FACTOR, TWIST"/>
    <property type="match status" value="1"/>
</dbReference>
<dbReference type="SMART" id="SM00353">
    <property type="entry name" value="HLH"/>
    <property type="match status" value="1"/>
</dbReference>
<evidence type="ECO:0000313" key="3">
    <source>
        <dbReference type="Proteomes" id="UP000314986"/>
    </source>
</evidence>
<dbReference type="PROSITE" id="PS50888">
    <property type="entry name" value="BHLH"/>
    <property type="match status" value="1"/>
</dbReference>
<name>A0A4W3HA26_CALMI</name>
<dbReference type="GO" id="GO:0000977">
    <property type="term" value="F:RNA polymerase II transcription regulatory region sequence-specific DNA binding"/>
    <property type="evidence" value="ECO:0007669"/>
    <property type="project" value="TreeGrafter"/>
</dbReference>
<dbReference type="STRING" id="7868.ENSCMIP00000012651"/>
<dbReference type="Ensembl" id="ENSCMIT00000012939.1">
    <property type="protein sequence ID" value="ENSCMIP00000012651.1"/>
    <property type="gene ID" value="ENSCMIG00000006418.1"/>
</dbReference>
<proteinExistence type="predicted"/>
<keyword evidence="3" id="KW-1185">Reference proteome</keyword>
<dbReference type="AlphaFoldDB" id="A0A4W3HA26"/>
<dbReference type="InterPro" id="IPR011598">
    <property type="entry name" value="bHLH_dom"/>
</dbReference>
<reference evidence="3" key="3">
    <citation type="journal article" date="2014" name="Nature">
        <title>Elephant shark genome provides unique insights into gnathostome evolution.</title>
        <authorList>
            <consortium name="International Elephant Shark Genome Sequencing Consortium"/>
            <person name="Venkatesh B."/>
            <person name="Lee A.P."/>
            <person name="Ravi V."/>
            <person name="Maurya A.K."/>
            <person name="Lian M.M."/>
            <person name="Swann J.B."/>
            <person name="Ohta Y."/>
            <person name="Flajnik M.F."/>
            <person name="Sutoh Y."/>
            <person name="Kasahara M."/>
            <person name="Hoon S."/>
            <person name="Gangu V."/>
            <person name="Roy S.W."/>
            <person name="Irimia M."/>
            <person name="Korzh V."/>
            <person name="Kondrychyn I."/>
            <person name="Lim Z.W."/>
            <person name="Tay B.H."/>
            <person name="Tohari S."/>
            <person name="Kong K.W."/>
            <person name="Ho S."/>
            <person name="Lorente-Galdos B."/>
            <person name="Quilez J."/>
            <person name="Marques-Bonet T."/>
            <person name="Raney B.J."/>
            <person name="Ingham P.W."/>
            <person name="Tay A."/>
            <person name="Hillier L.W."/>
            <person name="Minx P."/>
            <person name="Boehm T."/>
            <person name="Wilson R.K."/>
            <person name="Brenner S."/>
            <person name="Warren W.C."/>
        </authorList>
    </citation>
    <scope>NUCLEOTIDE SEQUENCE [LARGE SCALE GENOMIC DNA]</scope>
</reference>
<reference evidence="2" key="5">
    <citation type="submission" date="2025-09" db="UniProtKB">
        <authorList>
            <consortium name="Ensembl"/>
        </authorList>
    </citation>
    <scope>IDENTIFICATION</scope>
</reference>
<dbReference type="GO" id="GO:0032502">
    <property type="term" value="P:developmental process"/>
    <property type="evidence" value="ECO:0007669"/>
    <property type="project" value="TreeGrafter"/>
</dbReference>
<reference evidence="3" key="1">
    <citation type="journal article" date="2006" name="Science">
        <title>Ancient noncoding elements conserved in the human genome.</title>
        <authorList>
            <person name="Venkatesh B."/>
            <person name="Kirkness E.F."/>
            <person name="Loh Y.H."/>
            <person name="Halpern A.L."/>
            <person name="Lee A.P."/>
            <person name="Johnson J."/>
            <person name="Dandona N."/>
            <person name="Viswanathan L.D."/>
            <person name="Tay A."/>
            <person name="Venter J.C."/>
            <person name="Strausberg R.L."/>
            <person name="Brenner S."/>
        </authorList>
    </citation>
    <scope>NUCLEOTIDE SEQUENCE [LARGE SCALE GENOMIC DNA]</scope>
</reference>
<accession>A0A4W3HA26</accession>
<evidence type="ECO:0000313" key="2">
    <source>
        <dbReference type="Ensembl" id="ENSCMIP00000012651.1"/>
    </source>
</evidence>
<dbReference type="Pfam" id="PF00010">
    <property type="entry name" value="HLH"/>
    <property type="match status" value="1"/>
</dbReference>
<organism evidence="2 3">
    <name type="scientific">Callorhinchus milii</name>
    <name type="common">Ghost shark</name>
    <dbReference type="NCBI Taxonomy" id="7868"/>
    <lineage>
        <taxon>Eukaryota</taxon>
        <taxon>Metazoa</taxon>
        <taxon>Chordata</taxon>
        <taxon>Craniata</taxon>
        <taxon>Vertebrata</taxon>
        <taxon>Chondrichthyes</taxon>
        <taxon>Holocephali</taxon>
        <taxon>Chimaeriformes</taxon>
        <taxon>Callorhinchidae</taxon>
        <taxon>Callorhinchus</taxon>
    </lineage>
</organism>
<dbReference type="CDD" id="cd11390">
    <property type="entry name" value="bHLH_TS"/>
    <property type="match status" value="1"/>
</dbReference>
<dbReference type="PANTHER" id="PTHR23349:SF42">
    <property type="entry name" value="BHLH DOMAIN-CONTAINING PROTEIN"/>
    <property type="match status" value="1"/>
</dbReference>
<dbReference type="InterPro" id="IPR050283">
    <property type="entry name" value="E-box_TF_Regulators"/>
</dbReference>
<sequence length="109" mass="12759">MRSPVWTRKMTIGTKGRERQRVHGVNVAFQDLRRLLPVLTDTEVSKTDILKLAAKWIAHLSTVLLLDDQRRQQREHGQLLVYIFGNILQHEDGPSPYQDCSFWFIIRGF</sequence>